<feature type="signal peptide" evidence="1">
    <location>
        <begin position="1"/>
        <end position="17"/>
    </location>
</feature>
<feature type="domain" description="Apple" evidence="2">
    <location>
        <begin position="285"/>
        <end position="364"/>
    </location>
</feature>
<evidence type="ECO:0000256" key="1">
    <source>
        <dbReference type="SAM" id="SignalP"/>
    </source>
</evidence>
<keyword evidence="4" id="KW-1185">Reference proteome</keyword>
<dbReference type="Proteomes" id="UP000799539">
    <property type="component" value="Unassembled WGS sequence"/>
</dbReference>
<dbReference type="PROSITE" id="PS50948">
    <property type="entry name" value="PAN"/>
    <property type="match status" value="1"/>
</dbReference>
<protein>
    <recommendedName>
        <fullName evidence="2">Apple domain-containing protein</fullName>
    </recommendedName>
</protein>
<evidence type="ECO:0000313" key="4">
    <source>
        <dbReference type="Proteomes" id="UP000799539"/>
    </source>
</evidence>
<dbReference type="InterPro" id="IPR003609">
    <property type="entry name" value="Pan_app"/>
</dbReference>
<reference evidence="3" key="1">
    <citation type="journal article" date="2020" name="Stud. Mycol.">
        <title>101 Dothideomycetes genomes: a test case for predicting lifestyles and emergence of pathogens.</title>
        <authorList>
            <person name="Haridas S."/>
            <person name="Albert R."/>
            <person name="Binder M."/>
            <person name="Bloem J."/>
            <person name="Labutti K."/>
            <person name="Salamov A."/>
            <person name="Andreopoulos B."/>
            <person name="Baker S."/>
            <person name="Barry K."/>
            <person name="Bills G."/>
            <person name="Bluhm B."/>
            <person name="Cannon C."/>
            <person name="Castanera R."/>
            <person name="Culley D."/>
            <person name="Daum C."/>
            <person name="Ezra D."/>
            <person name="Gonzalez J."/>
            <person name="Henrissat B."/>
            <person name="Kuo A."/>
            <person name="Liang C."/>
            <person name="Lipzen A."/>
            <person name="Lutzoni F."/>
            <person name="Magnuson J."/>
            <person name="Mondo S."/>
            <person name="Nolan M."/>
            <person name="Ohm R."/>
            <person name="Pangilinan J."/>
            <person name="Park H.-J."/>
            <person name="Ramirez L."/>
            <person name="Alfaro M."/>
            <person name="Sun H."/>
            <person name="Tritt A."/>
            <person name="Yoshinaga Y."/>
            <person name="Zwiers L.-H."/>
            <person name="Turgeon B."/>
            <person name="Goodwin S."/>
            <person name="Spatafora J."/>
            <person name="Crous P."/>
            <person name="Grigoriev I."/>
        </authorList>
    </citation>
    <scope>NUCLEOTIDE SEQUENCE</scope>
    <source>
        <strain evidence="3">SCOH1-5</strain>
    </source>
</reference>
<evidence type="ECO:0000313" key="3">
    <source>
        <dbReference type="EMBL" id="KAF2209896.1"/>
    </source>
</evidence>
<feature type="chain" id="PRO_5025637942" description="Apple domain-containing protein" evidence="1">
    <location>
        <begin position="18"/>
        <end position="503"/>
    </location>
</feature>
<evidence type="ECO:0000259" key="2">
    <source>
        <dbReference type="PROSITE" id="PS50948"/>
    </source>
</evidence>
<dbReference type="OrthoDB" id="10649794at2759"/>
<organism evidence="3 4">
    <name type="scientific">Cercospora zeae-maydis SCOH1-5</name>
    <dbReference type="NCBI Taxonomy" id="717836"/>
    <lineage>
        <taxon>Eukaryota</taxon>
        <taxon>Fungi</taxon>
        <taxon>Dikarya</taxon>
        <taxon>Ascomycota</taxon>
        <taxon>Pezizomycotina</taxon>
        <taxon>Dothideomycetes</taxon>
        <taxon>Dothideomycetidae</taxon>
        <taxon>Mycosphaerellales</taxon>
        <taxon>Mycosphaerellaceae</taxon>
        <taxon>Cercospora</taxon>
    </lineage>
</organism>
<gene>
    <name evidence="3" type="ORF">CERZMDRAFT_99954</name>
</gene>
<keyword evidence="1" id="KW-0732">Signal</keyword>
<sequence>MYSQLLVVALIPASVATAIVSSNPICKKFPYSALQPLSKISAVQSFCTSKFPAAPCTSTSTTAITATAFTTVSTSTITTGTTTEITTVQTDTNTVTTSTSTVTDFTGTTTETTFTSRRTSTTFTSTATFCSRNDKRDAPNIAFINDHVQLHQIIPRPSSSKLRGRYARVDRREPARSPAYPTPDALKKLAASVVKTLCSCATKAALCVTGTTTATSTTTSSVTATISTLATSTSSVTVTVTRAVDMTITISKLATTTISAVTTTTVSRATTTEIPCLSCESSTKCINQPYARFCGYRLDKIEGNALLVVTVTSVDACEQACMLTGQCETYVVNLSTGLCTAYGSGVIFAPSSDELSAFGRIGQCSKAFLLRDGEEEVFSSIFNFPHPPSRDTTESPFGKIPESMELEFDFNASTLFPAFFGSEMRPLADVLVSSSEPGSTPAPDLDMYGVPNDVERLSDILLKPSDHADVSQDAASTMAISANLEQTFGHGNVMKNVKDFAVP</sequence>
<name>A0A6A6F927_9PEZI</name>
<proteinExistence type="predicted"/>
<dbReference type="AlphaFoldDB" id="A0A6A6F927"/>
<dbReference type="EMBL" id="ML992684">
    <property type="protein sequence ID" value="KAF2209896.1"/>
    <property type="molecule type" value="Genomic_DNA"/>
</dbReference>
<accession>A0A6A6F927</accession>